<dbReference type="Proteomes" id="UP001630127">
    <property type="component" value="Unassembled WGS sequence"/>
</dbReference>
<name>A0ABD3ADD9_9GENT</name>
<sequence length="115" mass="12787">MASSSKGKNKNKEEKSKPNNSNANKKQIEISNCNLGLVHGKEGDRCDAKYIDDNEVERQLFFKIEVAFKEGCDTILGLGYYHETTKKSLLSAGFIVGESKNLSSIIKKNSLNLML</sequence>
<evidence type="ECO:0000256" key="1">
    <source>
        <dbReference type="SAM" id="MobiDB-lite"/>
    </source>
</evidence>
<proteinExistence type="predicted"/>
<gene>
    <name evidence="2" type="ORF">ACH5RR_008485</name>
</gene>
<evidence type="ECO:0000313" key="2">
    <source>
        <dbReference type="EMBL" id="KAL3529163.1"/>
    </source>
</evidence>
<dbReference type="AlphaFoldDB" id="A0ABD3ADD9"/>
<dbReference type="EMBL" id="JBJUIK010000004">
    <property type="protein sequence ID" value="KAL3529163.1"/>
    <property type="molecule type" value="Genomic_DNA"/>
</dbReference>
<protein>
    <submittedName>
        <fullName evidence="2">Uncharacterized protein</fullName>
    </submittedName>
</protein>
<accession>A0ABD3ADD9</accession>
<feature type="region of interest" description="Disordered" evidence="1">
    <location>
        <begin position="1"/>
        <end position="27"/>
    </location>
</feature>
<comment type="caution">
    <text evidence="2">The sequence shown here is derived from an EMBL/GenBank/DDBJ whole genome shotgun (WGS) entry which is preliminary data.</text>
</comment>
<organism evidence="2 3">
    <name type="scientific">Cinchona calisaya</name>
    <dbReference type="NCBI Taxonomy" id="153742"/>
    <lineage>
        <taxon>Eukaryota</taxon>
        <taxon>Viridiplantae</taxon>
        <taxon>Streptophyta</taxon>
        <taxon>Embryophyta</taxon>
        <taxon>Tracheophyta</taxon>
        <taxon>Spermatophyta</taxon>
        <taxon>Magnoliopsida</taxon>
        <taxon>eudicotyledons</taxon>
        <taxon>Gunneridae</taxon>
        <taxon>Pentapetalae</taxon>
        <taxon>asterids</taxon>
        <taxon>lamiids</taxon>
        <taxon>Gentianales</taxon>
        <taxon>Rubiaceae</taxon>
        <taxon>Cinchonoideae</taxon>
        <taxon>Cinchoneae</taxon>
        <taxon>Cinchona</taxon>
    </lineage>
</organism>
<reference evidence="2 3" key="1">
    <citation type="submission" date="2024-11" db="EMBL/GenBank/DDBJ databases">
        <title>A near-complete genome assembly of Cinchona calisaya.</title>
        <authorList>
            <person name="Lian D.C."/>
            <person name="Zhao X.W."/>
            <person name="Wei L."/>
        </authorList>
    </citation>
    <scope>NUCLEOTIDE SEQUENCE [LARGE SCALE GENOMIC DNA]</scope>
    <source>
        <tissue evidence="2">Nenye</tissue>
    </source>
</reference>
<evidence type="ECO:0000313" key="3">
    <source>
        <dbReference type="Proteomes" id="UP001630127"/>
    </source>
</evidence>
<keyword evidence="3" id="KW-1185">Reference proteome</keyword>